<sequence>MPHLFPADPPDDSRDHGAERAVWTAVRDALPDDALLIANLRLQEGAEQREADLVVVWPPHGIAVIEVKGGAVRRVDGEWRQGPGEGRTVDPGYQADRAKHSLRRYLRTHAPSLGDVRFAHLVALPHTRVPADVRPPDLPRPMLIDAATLEAGDVGTQVRSSLGRHAVGHADLDDVGTGLVHATLADSFPGQSEQLALAEAHDLRLERMTREQERVLDLIDAFPSAQVVGGAGSGKTYLALAQARRLARRHRRVALLCYSRGLGRYMERTTATWPARERPAWVGLFHDLPVALGADPGRDDVAEDWEVRLPADLARLAGTAEPFDAIVVDEAQDFSEAWWPALTRCLRGAAEGGSAGGLFVFSDEAQRIFPREGRAPVELPPFRLSENLRSTRQIAQVFGSLTDTDVSPQGMSGPAVRLVEAGDAEALGSADPSVRAGSADAVVDAADSVVEALLEEGWDPGHVALLVTGRRHPAQVSDVGHGGFDAYWDTFFAEEDVFYGHVLGFKGLERRVVVLAVNGVREVERARHILYAGMSRARTLLVLVGPRAYLERVGGEGLANRLRKADRWSPA</sequence>
<dbReference type="PANTHER" id="PTHR11070:SF2">
    <property type="entry name" value="ATP-DEPENDENT DNA HELICASE SRS2"/>
    <property type="match status" value="1"/>
</dbReference>
<dbReference type="PROSITE" id="PS50965">
    <property type="entry name" value="NERD"/>
    <property type="match status" value="1"/>
</dbReference>
<comment type="caution">
    <text evidence="2">The sequence shown here is derived from an EMBL/GenBank/DDBJ whole genome shotgun (WGS) entry which is preliminary data.</text>
</comment>
<dbReference type="EMBL" id="PYHR01000002">
    <property type="protein sequence ID" value="PWD49380.1"/>
    <property type="molecule type" value="Genomic_DNA"/>
</dbReference>
<dbReference type="Gene3D" id="3.40.50.300">
    <property type="entry name" value="P-loop containing nucleotide triphosphate hydrolases"/>
    <property type="match status" value="2"/>
</dbReference>
<proteinExistence type="predicted"/>
<dbReference type="GO" id="GO:0005524">
    <property type="term" value="F:ATP binding"/>
    <property type="evidence" value="ECO:0007669"/>
    <property type="project" value="InterPro"/>
</dbReference>
<reference evidence="2 3" key="1">
    <citation type="submission" date="2018-03" db="EMBL/GenBank/DDBJ databases">
        <title>Genome assembly of novel Miniimonas species PCH200.</title>
        <authorList>
            <person name="Thakur V."/>
            <person name="Kumar V."/>
            <person name="Singh D."/>
        </authorList>
    </citation>
    <scope>NUCLEOTIDE SEQUENCE [LARGE SCALE GENOMIC DNA]</scope>
    <source>
        <strain evidence="2 3">PCH200</strain>
    </source>
</reference>
<dbReference type="Pfam" id="PF08378">
    <property type="entry name" value="NERD"/>
    <property type="match status" value="1"/>
</dbReference>
<name>A0A2U1ZR07_9MICO</name>
<dbReference type="AlphaFoldDB" id="A0A2U1ZR07"/>
<gene>
    <name evidence="2" type="ORF">C8046_00215</name>
</gene>
<organism evidence="2 3">
    <name type="scientific">Serinibacter arcticus</name>
    <dbReference type="NCBI Taxonomy" id="1655435"/>
    <lineage>
        <taxon>Bacteria</taxon>
        <taxon>Bacillati</taxon>
        <taxon>Actinomycetota</taxon>
        <taxon>Actinomycetes</taxon>
        <taxon>Micrococcales</taxon>
        <taxon>Beutenbergiaceae</taxon>
        <taxon>Serinibacter</taxon>
    </lineage>
</organism>
<dbReference type="OrthoDB" id="4509614at2"/>
<evidence type="ECO:0000313" key="3">
    <source>
        <dbReference type="Proteomes" id="UP000245166"/>
    </source>
</evidence>
<dbReference type="InterPro" id="IPR011528">
    <property type="entry name" value="NERD"/>
</dbReference>
<feature type="domain" description="NERD" evidence="1">
    <location>
        <begin position="14"/>
        <end position="125"/>
    </location>
</feature>
<dbReference type="GO" id="GO:0000725">
    <property type="term" value="P:recombinational repair"/>
    <property type="evidence" value="ECO:0007669"/>
    <property type="project" value="TreeGrafter"/>
</dbReference>
<dbReference type="GO" id="GO:0003677">
    <property type="term" value="F:DNA binding"/>
    <property type="evidence" value="ECO:0007669"/>
    <property type="project" value="InterPro"/>
</dbReference>
<dbReference type="PANTHER" id="PTHR11070">
    <property type="entry name" value="UVRD / RECB / PCRA DNA HELICASE FAMILY MEMBER"/>
    <property type="match status" value="1"/>
</dbReference>
<dbReference type="GO" id="GO:0043138">
    <property type="term" value="F:3'-5' DNA helicase activity"/>
    <property type="evidence" value="ECO:0007669"/>
    <property type="project" value="TreeGrafter"/>
</dbReference>
<dbReference type="SUPFAM" id="SSF52540">
    <property type="entry name" value="P-loop containing nucleoside triphosphate hydrolases"/>
    <property type="match status" value="1"/>
</dbReference>
<dbReference type="RefSeq" id="WP_109227763.1">
    <property type="nucleotide sequence ID" value="NZ_PYHR01000002.1"/>
</dbReference>
<dbReference type="InterPro" id="IPR000212">
    <property type="entry name" value="DNA_helicase_UvrD/REP"/>
</dbReference>
<keyword evidence="3" id="KW-1185">Reference proteome</keyword>
<dbReference type="Proteomes" id="UP000245166">
    <property type="component" value="Unassembled WGS sequence"/>
</dbReference>
<evidence type="ECO:0000313" key="2">
    <source>
        <dbReference type="EMBL" id="PWD49380.1"/>
    </source>
</evidence>
<accession>A0A2U1ZR07</accession>
<evidence type="ECO:0000259" key="1">
    <source>
        <dbReference type="PROSITE" id="PS50965"/>
    </source>
</evidence>
<dbReference type="InterPro" id="IPR027417">
    <property type="entry name" value="P-loop_NTPase"/>
</dbReference>
<protein>
    <submittedName>
        <fullName evidence="2">NERD nuclease</fullName>
    </submittedName>
</protein>